<protein>
    <submittedName>
        <fullName evidence="1">Uncharacterized protein</fullName>
    </submittedName>
</protein>
<name>A0A0K8WKM6_BACLA</name>
<sequence length="106" mass="11869">MSGKEQISIGIRFFDSRKKIIREEFMGFMELDAMDAATIVANIKGFVEGFDLDPAKCVGLGFDGCATMAGNTSGVHKILYIPKKLLYSLRQSLPQFVHSLFETRWS</sequence>
<evidence type="ECO:0000313" key="1">
    <source>
        <dbReference type="EMBL" id="JAI51708.1"/>
    </source>
</evidence>
<proteinExistence type="predicted"/>
<organism evidence="1">
    <name type="scientific">Bactrocera latifrons</name>
    <name type="common">Malaysian fruit fly</name>
    <name type="synonym">Chaetodacus latifrons</name>
    <dbReference type="NCBI Taxonomy" id="174628"/>
    <lineage>
        <taxon>Eukaryota</taxon>
        <taxon>Metazoa</taxon>
        <taxon>Ecdysozoa</taxon>
        <taxon>Arthropoda</taxon>
        <taxon>Hexapoda</taxon>
        <taxon>Insecta</taxon>
        <taxon>Pterygota</taxon>
        <taxon>Neoptera</taxon>
        <taxon>Endopterygota</taxon>
        <taxon>Diptera</taxon>
        <taxon>Brachycera</taxon>
        <taxon>Muscomorpha</taxon>
        <taxon>Tephritoidea</taxon>
        <taxon>Tephritidae</taxon>
        <taxon>Bactrocera</taxon>
        <taxon>Bactrocera</taxon>
    </lineage>
</organism>
<dbReference type="EMBL" id="GDHF01000606">
    <property type="protein sequence ID" value="JAI51708.1"/>
    <property type="molecule type" value="Transcribed_RNA"/>
</dbReference>
<accession>A0A0K8WKM6</accession>
<dbReference type="AlphaFoldDB" id="A0A0K8WKM6"/>
<reference evidence="1" key="1">
    <citation type="submission" date="2015-06" db="EMBL/GenBank/DDBJ databases">
        <authorList>
            <person name="Hoefler B.C."/>
            <person name="Straight P.D."/>
        </authorList>
    </citation>
    <scope>NUCLEOTIDE SEQUENCE</scope>
</reference>
<gene>
    <name evidence="1" type="ORF">c0_g1_i1</name>
</gene>